<evidence type="ECO:0000313" key="1">
    <source>
        <dbReference type="EMBL" id="KAF8464187.1"/>
    </source>
</evidence>
<feature type="non-terminal residue" evidence="1">
    <location>
        <position position="95"/>
    </location>
</feature>
<sequence length="95" mass="9871">FVLSNGDPTGYGLYGDFMNGWDSGVLSRAMDTCTDGSGVIENCPMFNDENRVCTTDENNACFAPNPVSGEDDDPGTIVANLPGCIAVTEGPANAT</sequence>
<feature type="non-terminal residue" evidence="1">
    <location>
        <position position="1"/>
    </location>
</feature>
<dbReference type="AlphaFoldDB" id="A0A9P5MN99"/>
<evidence type="ECO:0000313" key="2">
    <source>
        <dbReference type="Proteomes" id="UP000759537"/>
    </source>
</evidence>
<dbReference type="EMBL" id="WHVB01000058">
    <property type="protein sequence ID" value="KAF8464187.1"/>
    <property type="molecule type" value="Genomic_DNA"/>
</dbReference>
<name>A0A9P5MN99_9AGAM</name>
<dbReference type="PANTHER" id="PTHR43662:SF3">
    <property type="entry name" value="DOMAIN PROTEIN, PUTATIVE (AFU_ORTHOLOGUE AFUA_6G11970)-RELATED"/>
    <property type="match status" value="1"/>
</dbReference>
<keyword evidence="2" id="KW-1185">Reference proteome</keyword>
<accession>A0A9P5MN99</accession>
<protein>
    <submittedName>
        <fullName evidence="1">Uncharacterized protein</fullName>
    </submittedName>
</protein>
<reference evidence="1" key="2">
    <citation type="journal article" date="2020" name="Nat. Commun.">
        <title>Large-scale genome sequencing of mycorrhizal fungi provides insights into the early evolution of symbiotic traits.</title>
        <authorList>
            <person name="Miyauchi S."/>
            <person name="Kiss E."/>
            <person name="Kuo A."/>
            <person name="Drula E."/>
            <person name="Kohler A."/>
            <person name="Sanchez-Garcia M."/>
            <person name="Morin E."/>
            <person name="Andreopoulos B."/>
            <person name="Barry K.W."/>
            <person name="Bonito G."/>
            <person name="Buee M."/>
            <person name="Carver A."/>
            <person name="Chen C."/>
            <person name="Cichocki N."/>
            <person name="Clum A."/>
            <person name="Culley D."/>
            <person name="Crous P.W."/>
            <person name="Fauchery L."/>
            <person name="Girlanda M."/>
            <person name="Hayes R.D."/>
            <person name="Keri Z."/>
            <person name="LaButti K."/>
            <person name="Lipzen A."/>
            <person name="Lombard V."/>
            <person name="Magnuson J."/>
            <person name="Maillard F."/>
            <person name="Murat C."/>
            <person name="Nolan M."/>
            <person name="Ohm R.A."/>
            <person name="Pangilinan J."/>
            <person name="Pereira M.F."/>
            <person name="Perotto S."/>
            <person name="Peter M."/>
            <person name="Pfister S."/>
            <person name="Riley R."/>
            <person name="Sitrit Y."/>
            <person name="Stielow J.B."/>
            <person name="Szollosi G."/>
            <person name="Zifcakova L."/>
            <person name="Stursova M."/>
            <person name="Spatafora J.W."/>
            <person name="Tedersoo L."/>
            <person name="Vaario L.M."/>
            <person name="Yamada A."/>
            <person name="Yan M."/>
            <person name="Wang P."/>
            <person name="Xu J."/>
            <person name="Bruns T."/>
            <person name="Baldrian P."/>
            <person name="Vilgalys R."/>
            <person name="Dunand C."/>
            <person name="Henrissat B."/>
            <person name="Grigoriev I.V."/>
            <person name="Hibbett D."/>
            <person name="Nagy L.G."/>
            <person name="Martin F.M."/>
        </authorList>
    </citation>
    <scope>NUCLEOTIDE SEQUENCE</scope>
    <source>
        <strain evidence="1">Prilba</strain>
    </source>
</reference>
<proteinExistence type="predicted"/>
<gene>
    <name evidence="1" type="ORF">DFH94DRAFT_615668</name>
</gene>
<reference evidence="1" key="1">
    <citation type="submission" date="2019-10" db="EMBL/GenBank/DDBJ databases">
        <authorList>
            <consortium name="DOE Joint Genome Institute"/>
            <person name="Kuo A."/>
            <person name="Miyauchi S."/>
            <person name="Kiss E."/>
            <person name="Drula E."/>
            <person name="Kohler A."/>
            <person name="Sanchez-Garcia M."/>
            <person name="Andreopoulos B."/>
            <person name="Barry K.W."/>
            <person name="Bonito G."/>
            <person name="Buee M."/>
            <person name="Carver A."/>
            <person name="Chen C."/>
            <person name="Cichocki N."/>
            <person name="Clum A."/>
            <person name="Culley D."/>
            <person name="Crous P.W."/>
            <person name="Fauchery L."/>
            <person name="Girlanda M."/>
            <person name="Hayes R."/>
            <person name="Keri Z."/>
            <person name="LaButti K."/>
            <person name="Lipzen A."/>
            <person name="Lombard V."/>
            <person name="Magnuson J."/>
            <person name="Maillard F."/>
            <person name="Morin E."/>
            <person name="Murat C."/>
            <person name="Nolan M."/>
            <person name="Ohm R."/>
            <person name="Pangilinan J."/>
            <person name="Pereira M."/>
            <person name="Perotto S."/>
            <person name="Peter M."/>
            <person name="Riley R."/>
            <person name="Sitrit Y."/>
            <person name="Stielow B."/>
            <person name="Szollosi G."/>
            <person name="Zifcakova L."/>
            <person name="Stursova M."/>
            <person name="Spatafora J.W."/>
            <person name="Tedersoo L."/>
            <person name="Vaario L.-M."/>
            <person name="Yamada A."/>
            <person name="Yan M."/>
            <person name="Wang P."/>
            <person name="Xu J."/>
            <person name="Bruns T."/>
            <person name="Baldrian P."/>
            <person name="Vilgalys R."/>
            <person name="Henrissat B."/>
            <person name="Grigoriev I.V."/>
            <person name="Hibbett D."/>
            <person name="Nagy L.G."/>
            <person name="Martin F.M."/>
        </authorList>
    </citation>
    <scope>NUCLEOTIDE SEQUENCE</scope>
    <source>
        <strain evidence="1">Prilba</strain>
    </source>
</reference>
<dbReference type="OrthoDB" id="74764at2759"/>
<comment type="caution">
    <text evidence="1">The sequence shown here is derived from an EMBL/GenBank/DDBJ whole genome shotgun (WGS) entry which is preliminary data.</text>
</comment>
<dbReference type="Proteomes" id="UP000759537">
    <property type="component" value="Unassembled WGS sequence"/>
</dbReference>
<organism evidence="1 2">
    <name type="scientific">Russula ochroleuca</name>
    <dbReference type="NCBI Taxonomy" id="152965"/>
    <lineage>
        <taxon>Eukaryota</taxon>
        <taxon>Fungi</taxon>
        <taxon>Dikarya</taxon>
        <taxon>Basidiomycota</taxon>
        <taxon>Agaricomycotina</taxon>
        <taxon>Agaricomycetes</taxon>
        <taxon>Russulales</taxon>
        <taxon>Russulaceae</taxon>
        <taxon>Russula</taxon>
    </lineage>
</organism>
<dbReference type="PANTHER" id="PTHR43662">
    <property type="match status" value="1"/>
</dbReference>